<dbReference type="EMBL" id="JANBPW010001474">
    <property type="protein sequence ID" value="KAJ1944374.1"/>
    <property type="molecule type" value="Genomic_DNA"/>
</dbReference>
<dbReference type="Proteomes" id="UP001150603">
    <property type="component" value="Unassembled WGS sequence"/>
</dbReference>
<keyword evidence="2" id="KW-1185">Reference proteome</keyword>
<name>A0ACC1JAX4_9FUNG</name>
<gene>
    <name evidence="1" type="ORF">FBU59_002617</name>
</gene>
<feature type="non-terminal residue" evidence="1">
    <location>
        <position position="697"/>
    </location>
</feature>
<protein>
    <submittedName>
        <fullName evidence="1">Uncharacterized protein</fullName>
    </submittedName>
</protein>
<evidence type="ECO:0000313" key="2">
    <source>
        <dbReference type="Proteomes" id="UP001150603"/>
    </source>
</evidence>
<reference evidence="1" key="1">
    <citation type="submission" date="2022-07" db="EMBL/GenBank/DDBJ databases">
        <title>Phylogenomic reconstructions and comparative analyses of Kickxellomycotina fungi.</title>
        <authorList>
            <person name="Reynolds N.K."/>
            <person name="Stajich J.E."/>
            <person name="Barry K."/>
            <person name="Grigoriev I.V."/>
            <person name="Crous P."/>
            <person name="Smith M.E."/>
        </authorList>
    </citation>
    <scope>NUCLEOTIDE SEQUENCE</scope>
    <source>
        <strain evidence="1">NRRL 5244</strain>
    </source>
</reference>
<accession>A0ACC1JAX4</accession>
<sequence length="697" mass="76855">MSEDENSNKTFAIVKPDALTPFKYQQIDALIKLNEFEISRQRLVWLTPEQANELFPERSFDSDHDLWVEYITGAPCMALELTKPNATLYWQIAMGSEFSAESDDRDDDSIRGILAIDRIRNAVDGSEEPEIAVKQLELVFSDSVHGMPYDNFLMQRAEGARNTLAMIKPDVSLDERAVDRIISRITARGYEIKDRVDIKLSTAQARAFYAEHEGKPFFDDLVEFMTSGPIIALLLDGDDVIRGWRMMIGPTDSETARQTAPLSLRALLGANLQHNAVHGSDSPDSAKRELTFFFSPRIQPEEDPEPAHEEAEEVSDADNDEKTAEEPSAANGEDKKKKKKKSKRRKRKQTVTSATASVPETPATTTAGASDASDAEEVNGSGAPVRQAVVELAQPSDPMYERTFGLLKPDAYPRYRKQITKHIIERGFTIVAQEEVVLTTACAERLYSEMRSFPVYSRLIEFVTSGPVLAFVLEGIDAVDAWRGYVGPTHPKSARFEARDSLRAKYGTDAQMNAVHASKDSEAAVSEIETVFYGLLGGKYTTLTATDDPLAIEFPAEVEHARIAAEAAAAEVAEEARLKAEEEARVKAEEEARIAAEAAAAEEARLKAEEEARLKAEEEARIAAETAAAEEVARLKAEEEARLKAEEEARVAAEAAAAEEARLKAEEEARLKAEEEARVAAEAAAAEEARLKAEEEA</sequence>
<proteinExistence type="predicted"/>
<comment type="caution">
    <text evidence="1">The sequence shown here is derived from an EMBL/GenBank/DDBJ whole genome shotgun (WGS) entry which is preliminary data.</text>
</comment>
<evidence type="ECO:0000313" key="1">
    <source>
        <dbReference type="EMBL" id="KAJ1944374.1"/>
    </source>
</evidence>
<organism evidence="1 2">
    <name type="scientific">Linderina macrospora</name>
    <dbReference type="NCBI Taxonomy" id="4868"/>
    <lineage>
        <taxon>Eukaryota</taxon>
        <taxon>Fungi</taxon>
        <taxon>Fungi incertae sedis</taxon>
        <taxon>Zoopagomycota</taxon>
        <taxon>Kickxellomycotina</taxon>
        <taxon>Kickxellomycetes</taxon>
        <taxon>Kickxellales</taxon>
        <taxon>Kickxellaceae</taxon>
        <taxon>Linderina</taxon>
    </lineage>
</organism>